<dbReference type="AlphaFoldDB" id="A0A0B2UXN8"/>
<keyword evidence="2" id="KW-0479">Metal-binding</keyword>
<dbReference type="Proteomes" id="UP000031036">
    <property type="component" value="Unassembled WGS sequence"/>
</dbReference>
<comment type="subcellular location">
    <subcellularLocation>
        <location evidence="1">Nucleus</location>
    </subcellularLocation>
</comment>
<dbReference type="STRING" id="6265.A0A0B2UXN8"/>
<dbReference type="EMBL" id="JPKZ01002996">
    <property type="protein sequence ID" value="KHN73847.1"/>
    <property type="molecule type" value="Genomic_DNA"/>
</dbReference>
<evidence type="ECO:0000256" key="4">
    <source>
        <dbReference type="ARBA" id="ARBA00023242"/>
    </source>
</evidence>
<evidence type="ECO:0000313" key="7">
    <source>
        <dbReference type="Proteomes" id="UP000031036"/>
    </source>
</evidence>
<evidence type="ECO:0000256" key="3">
    <source>
        <dbReference type="ARBA" id="ARBA00023054"/>
    </source>
</evidence>
<keyword evidence="7" id="KW-1185">Reference proteome</keyword>
<reference evidence="6 7" key="1">
    <citation type="submission" date="2014-11" db="EMBL/GenBank/DDBJ databases">
        <title>Genetic blueprint of the zoonotic pathogen Toxocara canis.</title>
        <authorList>
            <person name="Zhu X.-Q."/>
            <person name="Korhonen P.K."/>
            <person name="Cai H."/>
            <person name="Young N.D."/>
            <person name="Nejsum P."/>
            <person name="von Samson-Himmelstjerna G."/>
            <person name="Boag P.R."/>
            <person name="Tan P."/>
            <person name="Li Q."/>
            <person name="Min J."/>
            <person name="Yang Y."/>
            <person name="Wang X."/>
            <person name="Fang X."/>
            <person name="Hall R.S."/>
            <person name="Hofmann A."/>
            <person name="Sternberg P.W."/>
            <person name="Jex A.R."/>
            <person name="Gasser R.B."/>
        </authorList>
    </citation>
    <scope>NUCLEOTIDE SEQUENCE [LARGE SCALE GENOMIC DNA]</scope>
    <source>
        <strain evidence="6">PN_DK_2014</strain>
    </source>
</reference>
<dbReference type="GO" id="GO:0005634">
    <property type="term" value="C:nucleus"/>
    <property type="evidence" value="ECO:0007669"/>
    <property type="project" value="UniProtKB-SubCell"/>
</dbReference>
<sequence>MDPAKYSILNCASIDFEYLHTNSTTHEFLFGAIAELVDNARDAKADTLHIDYGGGQLSFLDDGCGMDKKEVESVISFGYSAKRMDPEMVGQYGNGLKSAAMRIGKDLLVLTKKEGLLTCMLISRSFLEDNNLKKVIVPTPSFLDDGTAYYETVDEMEKHTLETSVIYKYSPFASQQELLVQFRRIRGENGTLVICYNLRRIEGGKFEMDFETDPFDVRLTGHIPHREEERNSLRAYLAVLYANPRMRVFLRGEKVDTKRVLSTLYKPRMYKYQARNLKACAEKELQDCQKKVVECKCF</sequence>
<dbReference type="OMA" id="TQNYLHT"/>
<evidence type="ECO:0000259" key="5">
    <source>
        <dbReference type="Pfam" id="PF17942"/>
    </source>
</evidence>
<dbReference type="Pfam" id="PF17942">
    <property type="entry name" value="Morc6_S5"/>
    <property type="match status" value="1"/>
</dbReference>
<accession>A0A0B2UXN8</accession>
<proteinExistence type="predicted"/>
<organism evidence="6 7">
    <name type="scientific">Toxocara canis</name>
    <name type="common">Canine roundworm</name>
    <dbReference type="NCBI Taxonomy" id="6265"/>
    <lineage>
        <taxon>Eukaryota</taxon>
        <taxon>Metazoa</taxon>
        <taxon>Ecdysozoa</taxon>
        <taxon>Nematoda</taxon>
        <taxon>Chromadorea</taxon>
        <taxon>Rhabditida</taxon>
        <taxon>Spirurina</taxon>
        <taxon>Ascaridomorpha</taxon>
        <taxon>Ascaridoidea</taxon>
        <taxon>Toxocaridae</taxon>
        <taxon>Toxocara</taxon>
    </lineage>
</organism>
<dbReference type="Gene3D" id="3.30.565.10">
    <property type="entry name" value="Histidine kinase-like ATPase, C-terminal domain"/>
    <property type="match status" value="1"/>
</dbReference>
<keyword evidence="3" id="KW-0175">Coiled coil</keyword>
<dbReference type="InterPro" id="IPR041006">
    <property type="entry name" value="Morc_S5"/>
</dbReference>
<keyword evidence="4" id="KW-0539">Nucleus</keyword>
<dbReference type="OrthoDB" id="1885370at2759"/>
<evidence type="ECO:0000313" key="6">
    <source>
        <dbReference type="EMBL" id="KHN73847.1"/>
    </source>
</evidence>
<dbReference type="InterPro" id="IPR036890">
    <property type="entry name" value="HATPase_C_sf"/>
</dbReference>
<gene>
    <name evidence="6" type="primary">MORC2</name>
    <name evidence="6" type="ORF">Tcan_03190</name>
</gene>
<protein>
    <submittedName>
        <fullName evidence="6">MORC family CW-type zinc finger protein 2</fullName>
    </submittedName>
</protein>
<dbReference type="GO" id="GO:0046872">
    <property type="term" value="F:metal ion binding"/>
    <property type="evidence" value="ECO:0007669"/>
    <property type="project" value="UniProtKB-KW"/>
</dbReference>
<feature type="domain" description="Morc S5" evidence="5">
    <location>
        <begin position="232"/>
        <end position="278"/>
    </location>
</feature>
<dbReference type="PANTHER" id="PTHR23337:SF3">
    <property type="entry name" value="MORC FAMILY CW-TYPE ZINC FINGER 2"/>
    <property type="match status" value="1"/>
</dbReference>
<evidence type="ECO:0000256" key="2">
    <source>
        <dbReference type="ARBA" id="ARBA00022723"/>
    </source>
</evidence>
<name>A0A0B2UXN8_TOXCA</name>
<dbReference type="SUPFAM" id="SSF55874">
    <property type="entry name" value="ATPase domain of HSP90 chaperone/DNA topoisomerase II/histidine kinase"/>
    <property type="match status" value="1"/>
</dbReference>
<comment type="caution">
    <text evidence="6">The sequence shown here is derived from an EMBL/GenBank/DDBJ whole genome shotgun (WGS) entry which is preliminary data.</text>
</comment>
<dbReference type="Pfam" id="PF13589">
    <property type="entry name" value="HATPase_c_3"/>
    <property type="match status" value="1"/>
</dbReference>
<evidence type="ECO:0000256" key="1">
    <source>
        <dbReference type="ARBA" id="ARBA00004123"/>
    </source>
</evidence>
<dbReference type="PANTHER" id="PTHR23337">
    <property type="entry name" value="ZINC FINGER CW-TYPE COILED-COIL DOMAIN PROTEIN 1"/>
    <property type="match status" value="1"/>
</dbReference>